<dbReference type="GO" id="GO:0042054">
    <property type="term" value="F:histone methyltransferase activity"/>
    <property type="evidence" value="ECO:0007669"/>
    <property type="project" value="TreeGrafter"/>
</dbReference>
<dbReference type="EMBL" id="JQDR03014630">
    <property type="protein sequence ID" value="KAA0187841.1"/>
    <property type="molecule type" value="Genomic_DNA"/>
</dbReference>
<evidence type="ECO:0000256" key="1">
    <source>
        <dbReference type="ARBA" id="ARBA00022603"/>
    </source>
</evidence>
<evidence type="ECO:0000313" key="7">
    <source>
        <dbReference type="EMBL" id="KAA0187841.1"/>
    </source>
</evidence>
<dbReference type="Pfam" id="PF06325">
    <property type="entry name" value="PrmA"/>
    <property type="match status" value="1"/>
</dbReference>
<dbReference type="GO" id="GO:0016274">
    <property type="term" value="F:protein-arginine N-methyltransferase activity"/>
    <property type="evidence" value="ECO:0007669"/>
    <property type="project" value="InterPro"/>
</dbReference>
<dbReference type="InterPro" id="IPR029063">
    <property type="entry name" value="SAM-dependent_MTases_sf"/>
</dbReference>
<evidence type="ECO:0000256" key="2">
    <source>
        <dbReference type="ARBA" id="ARBA00022679"/>
    </source>
</evidence>
<dbReference type="Proteomes" id="UP000711488">
    <property type="component" value="Unassembled WGS sequence"/>
</dbReference>
<dbReference type="PANTHER" id="PTHR11006">
    <property type="entry name" value="PROTEIN ARGININE N-METHYLTRANSFERASE"/>
    <property type="match status" value="1"/>
</dbReference>
<dbReference type="FunFam" id="3.40.50.150:FF:000016">
    <property type="entry name" value="Protein arginine N-methyltransferase 6"/>
    <property type="match status" value="1"/>
</dbReference>
<dbReference type="PROSITE" id="PS51678">
    <property type="entry name" value="SAM_MT_PRMT"/>
    <property type="match status" value="1"/>
</dbReference>
<reference evidence="7" key="1">
    <citation type="submission" date="2014-08" db="EMBL/GenBank/DDBJ databases">
        <authorList>
            <person name="Murali S."/>
            <person name="Richards S."/>
            <person name="Bandaranaike D."/>
            <person name="Bellair M."/>
            <person name="Blankenburg K."/>
            <person name="Chao H."/>
            <person name="Dinh H."/>
            <person name="Doddapaneni H."/>
            <person name="Dugan-Rocha S."/>
            <person name="Elkadiri S."/>
            <person name="Gnanaolivu R."/>
            <person name="Hughes D."/>
            <person name="Lee S."/>
            <person name="Li M."/>
            <person name="Ming W."/>
            <person name="Munidasa M."/>
            <person name="Muniz J."/>
            <person name="Nguyen L."/>
            <person name="Osuji N."/>
            <person name="Pu L.-L."/>
            <person name="Puazo M."/>
            <person name="Skinner E."/>
            <person name="Qu C."/>
            <person name="Quiroz J."/>
            <person name="Raj R."/>
            <person name="Weissenberger G."/>
            <person name="Xin Y."/>
            <person name="Zou X."/>
            <person name="Han Y."/>
            <person name="Worley K."/>
            <person name="Muzny D."/>
            <person name="Gibbs R."/>
        </authorList>
    </citation>
    <scope>NUCLEOTIDE SEQUENCE</scope>
    <source>
        <strain evidence="7">HAZT.00-mixed</strain>
        <tissue evidence="7">Whole organism</tissue>
    </source>
</reference>
<dbReference type="SUPFAM" id="SSF53335">
    <property type="entry name" value="S-adenosyl-L-methionine-dependent methyltransferases"/>
    <property type="match status" value="1"/>
</dbReference>
<evidence type="ECO:0000256" key="6">
    <source>
        <dbReference type="PROSITE-ProRule" id="PRU01015"/>
    </source>
</evidence>
<keyword evidence="2 6" id="KW-0808">Transferase</keyword>
<organism evidence="7">
    <name type="scientific">Hyalella azteca</name>
    <name type="common">Amphipod</name>
    <dbReference type="NCBI Taxonomy" id="294128"/>
    <lineage>
        <taxon>Eukaryota</taxon>
        <taxon>Metazoa</taxon>
        <taxon>Ecdysozoa</taxon>
        <taxon>Arthropoda</taxon>
        <taxon>Crustacea</taxon>
        <taxon>Multicrustacea</taxon>
        <taxon>Malacostraca</taxon>
        <taxon>Eumalacostraca</taxon>
        <taxon>Peracarida</taxon>
        <taxon>Amphipoda</taxon>
        <taxon>Senticaudata</taxon>
        <taxon>Talitrida</taxon>
        <taxon>Talitroidea</taxon>
        <taxon>Hyalellidae</taxon>
        <taxon>Hyalella</taxon>
    </lineage>
</organism>
<keyword evidence="3 6" id="KW-0949">S-adenosyl-L-methionine</keyword>
<reference evidence="7" key="2">
    <citation type="journal article" date="2018" name="Environ. Sci. Technol.">
        <title>The Toxicogenome of Hyalella azteca: A Model for Sediment Ecotoxicology and Evolutionary Toxicology.</title>
        <authorList>
            <person name="Poynton H.C."/>
            <person name="Hasenbein S."/>
            <person name="Benoit J.B."/>
            <person name="Sepulveda M.S."/>
            <person name="Poelchau M.F."/>
            <person name="Hughes D.S.T."/>
            <person name="Murali S.C."/>
            <person name="Chen S."/>
            <person name="Glastad K.M."/>
            <person name="Goodisman M.A.D."/>
            <person name="Werren J.H."/>
            <person name="Vineis J.H."/>
            <person name="Bowen J.L."/>
            <person name="Friedrich M."/>
            <person name="Jones J."/>
            <person name="Robertson H.M."/>
            <person name="Feyereisen R."/>
            <person name="Mechler-Hickson A."/>
            <person name="Mathers N."/>
            <person name="Lee C.E."/>
            <person name="Colbourne J.K."/>
            <person name="Biales A."/>
            <person name="Johnston J.S."/>
            <person name="Wellborn G.A."/>
            <person name="Rosendale A.J."/>
            <person name="Cridge A.G."/>
            <person name="Munoz-Torres M.C."/>
            <person name="Bain P.A."/>
            <person name="Manny A.R."/>
            <person name="Major K.M."/>
            <person name="Lambert F.N."/>
            <person name="Vulpe C.D."/>
            <person name="Tuck P."/>
            <person name="Blalock B.J."/>
            <person name="Lin Y.Y."/>
            <person name="Smith M.E."/>
            <person name="Ochoa-Acuna H."/>
            <person name="Chen M.M."/>
            <person name="Childers C.P."/>
            <person name="Qu J."/>
            <person name="Dugan S."/>
            <person name="Lee S.L."/>
            <person name="Chao H."/>
            <person name="Dinh H."/>
            <person name="Han Y."/>
            <person name="Doddapaneni H."/>
            <person name="Worley K.C."/>
            <person name="Muzny D.M."/>
            <person name="Gibbs R.A."/>
            <person name="Richards S."/>
        </authorList>
    </citation>
    <scope>NUCLEOTIDE SEQUENCE</scope>
    <source>
        <strain evidence="7">HAZT.00-mixed</strain>
        <tissue evidence="7">Whole organism</tissue>
    </source>
</reference>
<dbReference type="GO" id="GO:0032259">
    <property type="term" value="P:methylation"/>
    <property type="evidence" value="ECO:0007669"/>
    <property type="project" value="UniProtKB-KW"/>
</dbReference>
<evidence type="ECO:0000256" key="5">
    <source>
        <dbReference type="ARBA" id="ARBA00042685"/>
    </source>
</evidence>
<dbReference type="InterPro" id="IPR025799">
    <property type="entry name" value="Arg_MeTrfase"/>
</dbReference>
<protein>
    <recommendedName>
        <fullName evidence="4">Protein arginine N-methyltransferase 6</fullName>
    </recommendedName>
    <alternativeName>
        <fullName evidence="5">Histone-arginine N-methyltransferase PRMT6</fullName>
    </alternativeName>
</protein>
<dbReference type="PANTHER" id="PTHR11006:SF73">
    <property type="entry name" value="PROTEIN ARGININE N-METHYLTRANSFERASE 6"/>
    <property type="match status" value="1"/>
</dbReference>
<dbReference type="CDD" id="cd02440">
    <property type="entry name" value="AdoMet_MTases"/>
    <property type="match status" value="1"/>
</dbReference>
<sequence length="125" mass="13900">MIEDQVRTDAYHKAIMQDPSFVKDKIVCDVGCGSGILSLFCAQAGAKKVYAIEASQIAMLAKKSVIANGFEDIITVLEGRAEDVELPEKVDVIVSEWMGYMMLYETMLPSVLHIRDKWLKPVSCN</sequence>
<proteinExistence type="predicted"/>
<name>A0A6A0GTG1_HYAAZ</name>
<gene>
    <name evidence="7" type="ORF">HAZT_HAZT004999</name>
</gene>
<dbReference type="Gene3D" id="3.40.50.150">
    <property type="entry name" value="Vaccinia Virus protein VP39"/>
    <property type="match status" value="1"/>
</dbReference>
<dbReference type="AlphaFoldDB" id="A0A6A0GTG1"/>
<keyword evidence="1 6" id="KW-0489">Methyltransferase</keyword>
<evidence type="ECO:0000256" key="4">
    <source>
        <dbReference type="ARBA" id="ARBA00040406"/>
    </source>
</evidence>
<comment type="caution">
    <text evidence="7">The sequence shown here is derived from an EMBL/GenBank/DDBJ whole genome shotgun (WGS) entry which is preliminary data.</text>
</comment>
<evidence type="ECO:0000256" key="3">
    <source>
        <dbReference type="ARBA" id="ARBA00022691"/>
    </source>
</evidence>
<dbReference type="OrthoDB" id="7848332at2759"/>
<reference evidence="7" key="3">
    <citation type="submission" date="2019-06" db="EMBL/GenBank/DDBJ databases">
        <authorList>
            <person name="Poynton C."/>
            <person name="Hasenbein S."/>
            <person name="Benoit J.B."/>
            <person name="Sepulveda M.S."/>
            <person name="Poelchau M.F."/>
            <person name="Murali S.C."/>
            <person name="Chen S."/>
            <person name="Glastad K.M."/>
            <person name="Werren J.H."/>
            <person name="Vineis J.H."/>
            <person name="Bowen J.L."/>
            <person name="Friedrich M."/>
            <person name="Jones J."/>
            <person name="Robertson H.M."/>
            <person name="Feyereisen R."/>
            <person name="Mechler-Hickson A."/>
            <person name="Mathers N."/>
            <person name="Lee C.E."/>
            <person name="Colbourne J.K."/>
            <person name="Biales A."/>
            <person name="Johnston J.S."/>
            <person name="Wellborn G.A."/>
            <person name="Rosendale A.J."/>
            <person name="Cridge A.G."/>
            <person name="Munoz-Torres M.C."/>
            <person name="Bain P.A."/>
            <person name="Manny A.R."/>
            <person name="Major K.M."/>
            <person name="Lambert F.N."/>
            <person name="Vulpe C.D."/>
            <person name="Tuck P."/>
            <person name="Blalock B.J."/>
            <person name="Lin Y.-Y."/>
            <person name="Smith M.E."/>
            <person name="Ochoa-Acuna H."/>
            <person name="Chen M.-J.M."/>
            <person name="Childers C.P."/>
            <person name="Qu J."/>
            <person name="Dugan S."/>
            <person name="Lee S.L."/>
            <person name="Chao H."/>
            <person name="Dinh H."/>
            <person name="Han Y."/>
            <person name="Doddapaneni H."/>
            <person name="Worley K.C."/>
            <person name="Muzny D.M."/>
            <person name="Gibbs R.A."/>
            <person name="Richards S."/>
        </authorList>
    </citation>
    <scope>NUCLEOTIDE SEQUENCE</scope>
    <source>
        <strain evidence="7">HAZT.00-mixed</strain>
        <tissue evidence="7">Whole organism</tissue>
    </source>
</reference>
<accession>A0A6A0GTG1</accession>